<dbReference type="Proteomes" id="UP000245942">
    <property type="component" value="Unassembled WGS sequence"/>
</dbReference>
<dbReference type="InterPro" id="IPR000352">
    <property type="entry name" value="Pep_chain_release_fac_I"/>
</dbReference>
<evidence type="ECO:0000256" key="5">
    <source>
        <dbReference type="SAM" id="MobiDB-lite"/>
    </source>
</evidence>
<dbReference type="RefSeq" id="XP_025345961.1">
    <property type="nucleotide sequence ID" value="XM_025490024.1"/>
</dbReference>
<evidence type="ECO:0000259" key="6">
    <source>
        <dbReference type="Pfam" id="PF00472"/>
    </source>
</evidence>
<dbReference type="STRING" id="1684307.A0A316U2T0"/>
<evidence type="ECO:0000256" key="2">
    <source>
        <dbReference type="ARBA" id="ARBA00010835"/>
    </source>
</evidence>
<dbReference type="Pfam" id="PF00472">
    <property type="entry name" value="RF-1"/>
    <property type="match status" value="1"/>
</dbReference>
<protein>
    <recommendedName>
        <fullName evidence="6">Prokaryotic-type class I peptide chain release factors domain-containing protein</fullName>
    </recommendedName>
</protein>
<dbReference type="EMBL" id="KZ819334">
    <property type="protein sequence ID" value="PWN18801.1"/>
    <property type="molecule type" value="Genomic_DNA"/>
</dbReference>
<dbReference type="AlphaFoldDB" id="A0A316U2T0"/>
<feature type="non-terminal residue" evidence="7">
    <location>
        <position position="1"/>
    </location>
</feature>
<dbReference type="SUPFAM" id="SSF75620">
    <property type="entry name" value="Release factor"/>
    <property type="match status" value="1"/>
</dbReference>
<evidence type="ECO:0000313" key="7">
    <source>
        <dbReference type="EMBL" id="PWN18801.1"/>
    </source>
</evidence>
<dbReference type="PANTHER" id="PTHR46203">
    <property type="entry name" value="PROBABLE PEPTIDE CHAIN RELEASE FACTOR C12ORF65"/>
    <property type="match status" value="1"/>
</dbReference>
<dbReference type="InterPro" id="IPR029058">
    <property type="entry name" value="AB_hydrolase_fold"/>
</dbReference>
<feature type="compositionally biased region" description="Low complexity" evidence="5">
    <location>
        <begin position="231"/>
        <end position="246"/>
    </location>
</feature>
<comment type="subcellular location">
    <subcellularLocation>
        <location evidence="1">Mitochondrion</location>
    </subcellularLocation>
</comment>
<dbReference type="InterPro" id="IPR045853">
    <property type="entry name" value="Pep_chain_release_fac_I_sf"/>
</dbReference>
<name>A0A316U2T0_9BASI</name>
<feature type="region of interest" description="Disordered" evidence="5">
    <location>
        <begin position="355"/>
        <end position="391"/>
    </location>
</feature>
<dbReference type="GO" id="GO:0003747">
    <property type="term" value="F:translation release factor activity"/>
    <property type="evidence" value="ECO:0007669"/>
    <property type="project" value="InterPro"/>
</dbReference>
<organism evidence="7 8">
    <name type="scientific">Pseudomicrostroma glucosiphilum</name>
    <dbReference type="NCBI Taxonomy" id="1684307"/>
    <lineage>
        <taxon>Eukaryota</taxon>
        <taxon>Fungi</taxon>
        <taxon>Dikarya</taxon>
        <taxon>Basidiomycota</taxon>
        <taxon>Ustilaginomycotina</taxon>
        <taxon>Exobasidiomycetes</taxon>
        <taxon>Microstromatales</taxon>
        <taxon>Microstromatales incertae sedis</taxon>
        <taxon>Pseudomicrostroma</taxon>
    </lineage>
</organism>
<comment type="similarity">
    <text evidence="2">Belongs to the prokaryotic/mitochondrial release factor family.</text>
</comment>
<evidence type="ECO:0000256" key="1">
    <source>
        <dbReference type="ARBA" id="ARBA00004173"/>
    </source>
</evidence>
<accession>A0A316U2T0</accession>
<dbReference type="GeneID" id="37011758"/>
<feature type="domain" description="Prokaryotic-type class I peptide chain release factors" evidence="6">
    <location>
        <begin position="281"/>
        <end position="380"/>
    </location>
</feature>
<feature type="non-terminal residue" evidence="7">
    <location>
        <position position="391"/>
    </location>
</feature>
<dbReference type="PANTHER" id="PTHR46203:SF1">
    <property type="entry name" value="MITOCHONDRIAL TRANSLATION RELEASE FACTOR IN RESCUE"/>
    <property type="match status" value="1"/>
</dbReference>
<proteinExistence type="inferred from homology"/>
<keyword evidence="8" id="KW-1185">Reference proteome</keyword>
<dbReference type="Gene3D" id="3.30.160.20">
    <property type="match status" value="1"/>
</dbReference>
<reference evidence="7 8" key="1">
    <citation type="journal article" date="2018" name="Mol. Biol. Evol.">
        <title>Broad Genomic Sampling Reveals a Smut Pathogenic Ancestry of the Fungal Clade Ustilaginomycotina.</title>
        <authorList>
            <person name="Kijpornyongpan T."/>
            <person name="Mondo S.J."/>
            <person name="Barry K."/>
            <person name="Sandor L."/>
            <person name="Lee J."/>
            <person name="Lipzen A."/>
            <person name="Pangilinan J."/>
            <person name="LaButti K."/>
            <person name="Hainaut M."/>
            <person name="Henrissat B."/>
            <person name="Grigoriev I.V."/>
            <person name="Spatafora J.W."/>
            <person name="Aime M.C."/>
        </authorList>
    </citation>
    <scope>NUCLEOTIDE SEQUENCE [LARGE SCALE GENOMIC DNA]</scope>
    <source>
        <strain evidence="7 8">MCA 4718</strain>
    </source>
</reference>
<evidence type="ECO:0000313" key="8">
    <source>
        <dbReference type="Proteomes" id="UP000245942"/>
    </source>
</evidence>
<dbReference type="InterPro" id="IPR052405">
    <property type="entry name" value="Mito_Transl_Release_Factor"/>
</dbReference>
<gene>
    <name evidence="7" type="ORF">BCV69DRAFT_241975</name>
</gene>
<evidence type="ECO:0000256" key="3">
    <source>
        <dbReference type="ARBA" id="ARBA00022946"/>
    </source>
</evidence>
<feature type="region of interest" description="Disordered" evidence="5">
    <location>
        <begin position="221"/>
        <end position="253"/>
    </location>
</feature>
<keyword evidence="3" id="KW-0809">Transit peptide</keyword>
<keyword evidence="4" id="KW-0496">Mitochondrion</keyword>
<feature type="compositionally biased region" description="Basic residues" evidence="5">
    <location>
        <begin position="370"/>
        <end position="382"/>
    </location>
</feature>
<dbReference type="SUPFAM" id="SSF53474">
    <property type="entry name" value="alpha/beta-Hydrolases"/>
    <property type="match status" value="1"/>
</dbReference>
<sequence length="391" mass="43993">ASWLRQQARLKSTLSTIKPSPDAPRQVPTPIMFLAAQAFQDGAQAKDLYSAFIQHFSAQGYESIVIDLDPDDVKGKTTSKDILDAYERDMSSLLRTASPFPPVLFTGYLSSLIAEQYASSHPLSSLLLLDPPLSSSRAHKAHQALLPTPFEEYNFEPRFPCRVIWSSKEIARQKTESIPWYEAHRIEHAEEEKAGEALDKIVWEDVDKEGPEEVQKWLEEECGEDEAEQTSSLASSRSASRSASGSQGTLSGRFLLPDNQLPEWFTSSTHYKFTNSRKLPLELDESHLRETFNRGGGKGGQAINKNKSRCDLLHLPTGAIVRCQEERALERNRILARRRMSVLLEEGLRASQVAGVRGGDIDDGTAEKERKKKLNKKKKQKKRMNEKLEAE</sequence>
<dbReference type="GO" id="GO:0005739">
    <property type="term" value="C:mitochondrion"/>
    <property type="evidence" value="ECO:0007669"/>
    <property type="project" value="UniProtKB-SubCell"/>
</dbReference>
<dbReference type="OrthoDB" id="277888at2759"/>
<dbReference type="GO" id="GO:0032543">
    <property type="term" value="P:mitochondrial translation"/>
    <property type="evidence" value="ECO:0007669"/>
    <property type="project" value="UniProtKB-ARBA"/>
</dbReference>
<evidence type="ECO:0000256" key="4">
    <source>
        <dbReference type="ARBA" id="ARBA00023128"/>
    </source>
</evidence>